<dbReference type="Pfam" id="PF24586">
    <property type="entry name" value="DUF7611"/>
    <property type="match status" value="1"/>
</dbReference>
<feature type="compositionally biased region" description="Basic residues" evidence="1">
    <location>
        <begin position="9"/>
        <end position="20"/>
    </location>
</feature>
<feature type="compositionally biased region" description="Low complexity" evidence="1">
    <location>
        <begin position="361"/>
        <end position="373"/>
    </location>
</feature>
<dbReference type="Proteomes" id="UP000192596">
    <property type="component" value="Unassembled WGS sequence"/>
</dbReference>
<gene>
    <name evidence="3" type="ORF">B0A48_00384</name>
</gene>
<proteinExistence type="predicted"/>
<feature type="region of interest" description="Disordered" evidence="1">
    <location>
        <begin position="1"/>
        <end position="42"/>
    </location>
</feature>
<feature type="compositionally biased region" description="Basic and acidic residues" evidence="1">
    <location>
        <begin position="77"/>
        <end position="90"/>
    </location>
</feature>
<dbReference type="AlphaFoldDB" id="A0A1V8TUY5"/>
<comment type="caution">
    <text evidence="3">The sequence shown here is derived from an EMBL/GenBank/DDBJ whole genome shotgun (WGS) entry which is preliminary data.</text>
</comment>
<evidence type="ECO:0000256" key="1">
    <source>
        <dbReference type="SAM" id="MobiDB-lite"/>
    </source>
</evidence>
<sequence length="690" mass="75200">MGDDDSKRSRLKSKWARILKPRRDPSENEVLHDGDAASNPDALPEFALCSDVADFLKPSTDEARPKLDIALATRWPSSHEVHRASNRSDVRNTNGWSKPRRREGLNVAFARTPPEIIGHGGDATLDPTSEIGRLRSKRQRSVSDAPPSVGSAPGSRPDAEPVAGQQAADSRPLAPARAQTSLGELSAPLERLHLTAEEPAFAGQTERSSQDRQRNERLDASKYNAMRASEGLALRRASMVPDHSDDDQNSVRSSETAEHSQHTTESPEIRLHEAASPFSPDSPSPFADPKYSRRRSRDVSPAGRQTSELQKTPAGAQSIHRGTAVSPPAQQYIPYKPAATATLTQSVLSSQRGHSSERSRPSSSQSNHSISRRPVPSPGTSKAAPETALQDFATRISHMSGVFRLTAEKARPSSQCTPTAWLRASLWWYIHGKLGLETLLSQRPRTPNSQPPPEHLTQAHVDLAKAYWILTDALVTYPDSVKSSTPSADLASRDTGSLRQSCATLLAYFTSLTASLARAQLLPPTDSLIQGQDTSIWLPSPALDPHAIEALGLEDHVEPLEALPLGHTTETTFPGRHIGQIAIYTMQTVGRSEKMPCIISLLRDTVNGRMYVVVAGQSDGISLRFGQSRAGKGIPWEQMKWRPDLAALGCRAQDGWFVDVTLGRRDYDSLYAGVHGSLGQADSTTRARRE</sequence>
<dbReference type="STRING" id="1507870.A0A1V8TUY5"/>
<feature type="region of interest" description="Disordered" evidence="1">
    <location>
        <begin position="76"/>
        <end position="323"/>
    </location>
</feature>
<evidence type="ECO:0000313" key="4">
    <source>
        <dbReference type="Proteomes" id="UP000192596"/>
    </source>
</evidence>
<reference evidence="4" key="1">
    <citation type="submission" date="2017-03" db="EMBL/GenBank/DDBJ databases">
        <title>Genomes of endolithic fungi from Antarctica.</title>
        <authorList>
            <person name="Coleine C."/>
            <person name="Masonjones S."/>
            <person name="Stajich J.E."/>
        </authorList>
    </citation>
    <scope>NUCLEOTIDE SEQUENCE [LARGE SCALE GENOMIC DNA]</scope>
    <source>
        <strain evidence="4">CCFEE 5527</strain>
    </source>
</reference>
<dbReference type="EMBL" id="NAJO01000001">
    <property type="protein sequence ID" value="OQO15002.1"/>
    <property type="molecule type" value="Genomic_DNA"/>
</dbReference>
<feature type="compositionally biased region" description="Basic and acidic residues" evidence="1">
    <location>
        <begin position="208"/>
        <end position="220"/>
    </location>
</feature>
<feature type="region of interest" description="Disordered" evidence="1">
    <location>
        <begin position="344"/>
        <end position="385"/>
    </location>
</feature>
<dbReference type="InParanoid" id="A0A1V8TUY5"/>
<accession>A0A1V8TUY5</accession>
<feature type="compositionally biased region" description="Basic and acidic residues" evidence="1">
    <location>
        <begin position="21"/>
        <end position="35"/>
    </location>
</feature>
<evidence type="ECO:0000259" key="2">
    <source>
        <dbReference type="Pfam" id="PF24586"/>
    </source>
</evidence>
<dbReference type="InterPro" id="IPR056030">
    <property type="entry name" value="DUF7611"/>
</dbReference>
<feature type="compositionally biased region" description="Polar residues" evidence="1">
    <location>
        <begin position="344"/>
        <end position="353"/>
    </location>
</feature>
<organism evidence="3 4">
    <name type="scientific">Cryoendolithus antarcticus</name>
    <dbReference type="NCBI Taxonomy" id="1507870"/>
    <lineage>
        <taxon>Eukaryota</taxon>
        <taxon>Fungi</taxon>
        <taxon>Dikarya</taxon>
        <taxon>Ascomycota</taxon>
        <taxon>Pezizomycotina</taxon>
        <taxon>Dothideomycetes</taxon>
        <taxon>Dothideomycetidae</taxon>
        <taxon>Cladosporiales</taxon>
        <taxon>Cladosporiaceae</taxon>
        <taxon>Cryoendolithus</taxon>
    </lineage>
</organism>
<keyword evidence="4" id="KW-1185">Reference proteome</keyword>
<evidence type="ECO:0000313" key="3">
    <source>
        <dbReference type="EMBL" id="OQO15002.1"/>
    </source>
</evidence>
<name>A0A1V8TUY5_9PEZI</name>
<feature type="compositionally biased region" description="Basic and acidic residues" evidence="1">
    <location>
        <begin position="255"/>
        <end position="273"/>
    </location>
</feature>
<feature type="compositionally biased region" description="Low complexity" evidence="1">
    <location>
        <begin position="274"/>
        <end position="289"/>
    </location>
</feature>
<protein>
    <recommendedName>
        <fullName evidence="2">DUF7611 domain-containing protein</fullName>
    </recommendedName>
</protein>
<dbReference type="OrthoDB" id="4356615at2759"/>
<feature type="domain" description="DUF7611" evidence="2">
    <location>
        <begin position="530"/>
        <end position="672"/>
    </location>
</feature>